<proteinExistence type="inferred from homology"/>
<dbReference type="InterPro" id="IPR005999">
    <property type="entry name" value="Glycerol_kin"/>
</dbReference>
<keyword evidence="3" id="KW-0547">Nucleotide-binding</keyword>
<keyword evidence="5" id="KW-0319">Glycerol metabolism</keyword>
<evidence type="ECO:0000256" key="4">
    <source>
        <dbReference type="ARBA" id="ARBA00022777"/>
    </source>
</evidence>
<dbReference type="InterPro" id="IPR000577">
    <property type="entry name" value="Carb_kinase_FGGY"/>
</dbReference>
<evidence type="ECO:0000256" key="1">
    <source>
        <dbReference type="ARBA" id="ARBA00009156"/>
    </source>
</evidence>
<dbReference type="NCBIfam" id="NF000756">
    <property type="entry name" value="PRK00047.1"/>
    <property type="match status" value="1"/>
</dbReference>
<dbReference type="InterPro" id="IPR018484">
    <property type="entry name" value="FGGY_N"/>
</dbReference>
<dbReference type="InterPro" id="IPR043129">
    <property type="entry name" value="ATPase_NBD"/>
</dbReference>
<accession>A0A1Y5F732</accession>
<evidence type="ECO:0000256" key="3">
    <source>
        <dbReference type="ARBA" id="ARBA00022741"/>
    </source>
</evidence>
<protein>
    <recommendedName>
        <fullName evidence="7">ATP:glycerol 3-phosphotransferase</fullName>
    </recommendedName>
</protein>
<dbReference type="SUPFAM" id="SSF53067">
    <property type="entry name" value="Actin-like ATPase domain"/>
    <property type="match status" value="2"/>
</dbReference>
<dbReference type="Proteomes" id="UP000196531">
    <property type="component" value="Unassembled WGS sequence"/>
</dbReference>
<name>A0A1Y5F732_9BACT</name>
<dbReference type="GO" id="GO:0006071">
    <property type="term" value="P:glycerol metabolic process"/>
    <property type="evidence" value="ECO:0007669"/>
    <property type="project" value="UniProtKB-KW"/>
</dbReference>
<dbReference type="GO" id="GO:0004370">
    <property type="term" value="F:glycerol kinase activity"/>
    <property type="evidence" value="ECO:0007669"/>
    <property type="project" value="InterPro"/>
</dbReference>
<evidence type="ECO:0000313" key="10">
    <source>
        <dbReference type="EMBL" id="OUR92921.1"/>
    </source>
</evidence>
<keyword evidence="4 10" id="KW-0418">Kinase</keyword>
<feature type="domain" description="Carbohydrate kinase FGGY N-terminal" evidence="8">
    <location>
        <begin position="3"/>
        <end position="248"/>
    </location>
</feature>
<dbReference type="GO" id="GO:0005829">
    <property type="term" value="C:cytosol"/>
    <property type="evidence" value="ECO:0007669"/>
    <property type="project" value="TreeGrafter"/>
</dbReference>
<reference evidence="11" key="1">
    <citation type="journal article" date="2017" name="Proc. Natl. Acad. Sci. U.S.A.">
        <title>Simulation of Deepwater Horizon oil plume reveals substrate specialization within a complex community of hydrocarbon-degraders.</title>
        <authorList>
            <person name="Hu P."/>
            <person name="Dubinsky E.A."/>
            <person name="Probst A.J."/>
            <person name="Wang J."/>
            <person name="Sieber C.M.K."/>
            <person name="Tom L.M."/>
            <person name="Gardinali P."/>
            <person name="Banfield J.F."/>
            <person name="Atlas R.M."/>
            <person name="Andersen G.L."/>
        </authorList>
    </citation>
    <scope>NUCLEOTIDE SEQUENCE [LARGE SCALE GENOMIC DNA]</scope>
</reference>
<dbReference type="Pfam" id="PF02782">
    <property type="entry name" value="FGGY_C"/>
    <property type="match status" value="1"/>
</dbReference>
<evidence type="ECO:0000313" key="11">
    <source>
        <dbReference type="Proteomes" id="UP000196531"/>
    </source>
</evidence>
<gene>
    <name evidence="10" type="ORF">A9Q84_20645</name>
</gene>
<evidence type="ECO:0000256" key="5">
    <source>
        <dbReference type="ARBA" id="ARBA00022798"/>
    </source>
</evidence>
<dbReference type="Gene3D" id="3.30.420.40">
    <property type="match status" value="2"/>
</dbReference>
<dbReference type="FunFam" id="3.30.420.40:FF:000008">
    <property type="entry name" value="Glycerol kinase"/>
    <property type="match status" value="1"/>
</dbReference>
<dbReference type="GO" id="GO:0006072">
    <property type="term" value="P:glycerol-3-phosphate metabolic process"/>
    <property type="evidence" value="ECO:0007669"/>
    <property type="project" value="InterPro"/>
</dbReference>
<dbReference type="PIRSF" id="PIRSF000538">
    <property type="entry name" value="GlpK"/>
    <property type="match status" value="1"/>
</dbReference>
<dbReference type="NCBIfam" id="TIGR01311">
    <property type="entry name" value="glycerol_kin"/>
    <property type="match status" value="1"/>
</dbReference>
<comment type="similarity">
    <text evidence="1">Belongs to the FGGY kinase family.</text>
</comment>
<dbReference type="InterPro" id="IPR018483">
    <property type="entry name" value="Carb_kinase_FGGY_CS"/>
</dbReference>
<dbReference type="AlphaFoldDB" id="A0A1Y5F732"/>
<comment type="caution">
    <text evidence="10">The sequence shown here is derived from an EMBL/GenBank/DDBJ whole genome shotgun (WGS) entry which is preliminary data.</text>
</comment>
<evidence type="ECO:0000259" key="9">
    <source>
        <dbReference type="Pfam" id="PF02782"/>
    </source>
</evidence>
<dbReference type="PANTHER" id="PTHR10196:SF69">
    <property type="entry name" value="GLYCEROL KINASE"/>
    <property type="match status" value="1"/>
</dbReference>
<dbReference type="InterPro" id="IPR018485">
    <property type="entry name" value="FGGY_C"/>
</dbReference>
<dbReference type="PANTHER" id="PTHR10196">
    <property type="entry name" value="SUGAR KINASE"/>
    <property type="match status" value="1"/>
</dbReference>
<evidence type="ECO:0000256" key="2">
    <source>
        <dbReference type="ARBA" id="ARBA00022679"/>
    </source>
</evidence>
<dbReference type="EMBL" id="MAAO01000016">
    <property type="protein sequence ID" value="OUR92921.1"/>
    <property type="molecule type" value="Genomic_DNA"/>
</dbReference>
<keyword evidence="6" id="KW-0067">ATP-binding</keyword>
<dbReference type="Pfam" id="PF00370">
    <property type="entry name" value="FGGY_N"/>
    <property type="match status" value="1"/>
</dbReference>
<evidence type="ECO:0000256" key="6">
    <source>
        <dbReference type="ARBA" id="ARBA00022840"/>
    </source>
</evidence>
<dbReference type="PROSITE" id="PS00933">
    <property type="entry name" value="FGGY_KINASES_1"/>
    <property type="match status" value="1"/>
</dbReference>
<evidence type="ECO:0000259" key="8">
    <source>
        <dbReference type="Pfam" id="PF00370"/>
    </source>
</evidence>
<feature type="domain" description="Carbohydrate kinase FGGY C-terminal" evidence="9">
    <location>
        <begin position="257"/>
        <end position="449"/>
    </location>
</feature>
<dbReference type="GO" id="GO:0005524">
    <property type="term" value="F:ATP binding"/>
    <property type="evidence" value="ECO:0007669"/>
    <property type="project" value="UniProtKB-KW"/>
</dbReference>
<keyword evidence="2" id="KW-0808">Transferase</keyword>
<sequence>MNYILSIDQGTTGTTAVLINAKSLEFVDKVNKEFPQIFPRPSWVEHNLNDIWQTVEETIREILNKNNLNTKDIECIGITNQRETTCAFSKDGKPLANAIVWQDRRTSEFCDSIKDKSEHIRDLTGLPIDPYFSGTKMRWLLQNSEEVIKAYKEDNLLFGTIETFLLYKLTGNLIHKTEASNASRTLLMDISECKWSDELLEIFSVPKSTLPEICDSFCEFGKTKGLSFLPDGIKITGMLGDQQSALFGQAGLSTGDMKCTYGTGAFMLLNTGTEIKKSQNGLLTTVAYKENGKAHYALEGSTYICGAAVQWLRDNLKLFESSPEVEQLAKKVENLAEMEHVMFLPFFTGIGSPHWNAEAKAALIGLTRDTGTHHIARACLDGMALSINDLINAMVADTGSPIESLKVDGGAVANNLLMNIQATISNIEIIRPKITETTAFGAALAAAIGAGIIKKEKVLDLWQKDTSFMSIESEVSHYNMKKDKWTKNIKNLFL</sequence>
<evidence type="ECO:0000256" key="7">
    <source>
        <dbReference type="ARBA" id="ARBA00043149"/>
    </source>
</evidence>
<organism evidence="10 11">
    <name type="scientific">Halobacteriovorax marinus</name>
    <dbReference type="NCBI Taxonomy" id="97084"/>
    <lineage>
        <taxon>Bacteria</taxon>
        <taxon>Pseudomonadati</taxon>
        <taxon>Bdellovibrionota</taxon>
        <taxon>Bacteriovoracia</taxon>
        <taxon>Bacteriovoracales</taxon>
        <taxon>Halobacteriovoraceae</taxon>
        <taxon>Halobacteriovorax</taxon>
    </lineage>
</organism>